<dbReference type="PRINTS" id="PR00455">
    <property type="entry name" value="HTHTETR"/>
</dbReference>
<dbReference type="Gene3D" id="1.10.357.10">
    <property type="entry name" value="Tetracycline Repressor, domain 2"/>
    <property type="match status" value="1"/>
</dbReference>
<keyword evidence="7" id="KW-1185">Reference proteome</keyword>
<dbReference type="Proteomes" id="UP001595836">
    <property type="component" value="Unassembled WGS sequence"/>
</dbReference>
<dbReference type="InterPro" id="IPR041479">
    <property type="entry name" value="TetR_CgmR_C"/>
</dbReference>
<proteinExistence type="predicted"/>
<dbReference type="InterPro" id="IPR001647">
    <property type="entry name" value="HTH_TetR"/>
</dbReference>
<evidence type="ECO:0000256" key="2">
    <source>
        <dbReference type="ARBA" id="ARBA00023125"/>
    </source>
</evidence>
<keyword evidence="2 4" id="KW-0238">DNA-binding</keyword>
<feature type="DNA-binding region" description="H-T-H motif" evidence="4">
    <location>
        <begin position="32"/>
        <end position="51"/>
    </location>
</feature>
<keyword evidence="3" id="KW-0804">Transcription</keyword>
<evidence type="ECO:0000313" key="6">
    <source>
        <dbReference type="EMBL" id="MFC4754400.1"/>
    </source>
</evidence>
<dbReference type="InterPro" id="IPR050109">
    <property type="entry name" value="HTH-type_TetR-like_transc_reg"/>
</dbReference>
<dbReference type="PANTHER" id="PTHR30055:SF234">
    <property type="entry name" value="HTH-TYPE TRANSCRIPTIONAL REGULATOR BETI"/>
    <property type="match status" value="1"/>
</dbReference>
<dbReference type="SUPFAM" id="SSF46689">
    <property type="entry name" value="Homeodomain-like"/>
    <property type="match status" value="1"/>
</dbReference>
<accession>A0ABV9PNA5</accession>
<dbReference type="RefSeq" id="WP_344992248.1">
    <property type="nucleotide sequence ID" value="NZ_BAABCD010000019.1"/>
</dbReference>
<dbReference type="Pfam" id="PF17937">
    <property type="entry name" value="TetR_C_28"/>
    <property type="match status" value="1"/>
</dbReference>
<feature type="domain" description="HTH tetR-type" evidence="5">
    <location>
        <begin position="10"/>
        <end position="69"/>
    </location>
</feature>
<evidence type="ECO:0000256" key="3">
    <source>
        <dbReference type="ARBA" id="ARBA00023163"/>
    </source>
</evidence>
<dbReference type="PROSITE" id="PS50977">
    <property type="entry name" value="HTH_TETR_2"/>
    <property type="match status" value="1"/>
</dbReference>
<keyword evidence="1" id="KW-0805">Transcription regulation</keyword>
<dbReference type="Pfam" id="PF00440">
    <property type="entry name" value="TetR_N"/>
    <property type="match status" value="1"/>
</dbReference>
<evidence type="ECO:0000256" key="4">
    <source>
        <dbReference type="PROSITE-ProRule" id="PRU00335"/>
    </source>
</evidence>
<evidence type="ECO:0000259" key="5">
    <source>
        <dbReference type="PROSITE" id="PS50977"/>
    </source>
</evidence>
<organism evidence="6 7">
    <name type="scientific">Dietzia aurantiaca</name>
    <dbReference type="NCBI Taxonomy" id="983873"/>
    <lineage>
        <taxon>Bacteria</taxon>
        <taxon>Bacillati</taxon>
        <taxon>Actinomycetota</taxon>
        <taxon>Actinomycetes</taxon>
        <taxon>Mycobacteriales</taxon>
        <taxon>Dietziaceae</taxon>
        <taxon>Dietzia</taxon>
    </lineage>
</organism>
<name>A0ABV9PNA5_9ACTN</name>
<dbReference type="InterPro" id="IPR009057">
    <property type="entry name" value="Homeodomain-like_sf"/>
</dbReference>
<dbReference type="EMBL" id="JBHSHP010000018">
    <property type="protein sequence ID" value="MFC4754400.1"/>
    <property type="molecule type" value="Genomic_DNA"/>
</dbReference>
<protein>
    <submittedName>
        <fullName evidence="6">TetR/AcrR family transcriptional regulator</fullName>
    </submittedName>
</protein>
<comment type="caution">
    <text evidence="6">The sequence shown here is derived from an EMBL/GenBank/DDBJ whole genome shotgun (WGS) entry which is preliminary data.</text>
</comment>
<sequence>MGRTSGRSAEDTKTAIRDAAAALLEQKGVSVSFEEIAAASGVSKAGVIYHFNTKRDLWIALARTVLESFCDQIDAAIDPHDTAPGRFVRAYIAALLAGRDGEILGHRETTILETLMQEPSLSDSIAEELRGLTRRLYEDGVPEPVVTLVVAATDGATLGHEFSGLRVDQVRVLKEQLTELTRRSQVWALLDGD</sequence>
<reference evidence="7" key="1">
    <citation type="journal article" date="2019" name="Int. J. Syst. Evol. Microbiol.">
        <title>The Global Catalogue of Microorganisms (GCM) 10K type strain sequencing project: providing services to taxonomists for standard genome sequencing and annotation.</title>
        <authorList>
            <consortium name="The Broad Institute Genomics Platform"/>
            <consortium name="The Broad Institute Genome Sequencing Center for Infectious Disease"/>
            <person name="Wu L."/>
            <person name="Ma J."/>
        </authorList>
    </citation>
    <scope>NUCLEOTIDE SEQUENCE [LARGE SCALE GENOMIC DNA]</scope>
    <source>
        <strain evidence="7">JCM 11882</strain>
    </source>
</reference>
<gene>
    <name evidence="6" type="ORF">ACFO7U_06360</name>
</gene>
<evidence type="ECO:0000256" key="1">
    <source>
        <dbReference type="ARBA" id="ARBA00023015"/>
    </source>
</evidence>
<evidence type="ECO:0000313" key="7">
    <source>
        <dbReference type="Proteomes" id="UP001595836"/>
    </source>
</evidence>
<dbReference type="PANTHER" id="PTHR30055">
    <property type="entry name" value="HTH-TYPE TRANSCRIPTIONAL REGULATOR RUTR"/>
    <property type="match status" value="1"/>
</dbReference>